<evidence type="ECO:0000313" key="1">
    <source>
        <dbReference type="EMBL" id="SDG47625.1"/>
    </source>
</evidence>
<dbReference type="Proteomes" id="UP000198656">
    <property type="component" value="Unassembled WGS sequence"/>
</dbReference>
<dbReference type="EMBL" id="FNCP01000003">
    <property type="protein sequence ID" value="SDG47625.1"/>
    <property type="molecule type" value="Genomic_DNA"/>
</dbReference>
<name>A0A1G7UJ95_9FIRM</name>
<sequence>MTYFDLQLFATDVQTLGNNGTGFTSIPNENAEIYDREMYDRLIPELQWYKYGAKKQLPKNSGDTVSIRRFENLSTSTTAITEGVIPDGTDLVVVKRSATVSEYGNYAITTEKLNMVGLDDTVSEVSKLMGENAGQSIDEIVRDVVVAGTNVQYANGVAARNLVAANISYADILKMARTMKVNKVKKIQMPDGAMGYVCMVDPYVAYDIKNLTEYKSFNQYDNSKILREGVIAKLAGIYFVEIDNGKVFTGAGASSADVHASYCLGRDAYMVPDIKGSSKPKIIVKAAGSAGTADPLDQKSSIGWKAMFATLRIDELSGLRFESLASA</sequence>
<dbReference type="AlphaFoldDB" id="A0A1G7UJ95"/>
<reference evidence="2" key="1">
    <citation type="submission" date="2016-10" db="EMBL/GenBank/DDBJ databases">
        <authorList>
            <person name="Varghese N."/>
            <person name="Submissions S."/>
        </authorList>
    </citation>
    <scope>NUCLEOTIDE SEQUENCE [LARGE SCALE GENOMIC DNA]</scope>
    <source>
        <strain evidence="2">DSM 8344</strain>
    </source>
</reference>
<dbReference type="Pfam" id="PF25209">
    <property type="entry name" value="Phage_capsid_4"/>
    <property type="match status" value="1"/>
</dbReference>
<proteinExistence type="predicted"/>
<gene>
    <name evidence="1" type="ORF">SAMN05443529_103162</name>
</gene>
<dbReference type="STRING" id="1121419.SAMN05443529_103162"/>
<dbReference type="NCBIfam" id="TIGR04387">
    <property type="entry name" value="capsid_maj_N4"/>
    <property type="match status" value="1"/>
</dbReference>
<keyword evidence="2" id="KW-1185">Reference proteome</keyword>
<protein>
    <submittedName>
        <fullName evidence="1">Major capsid protein, N4-gp56 family</fullName>
    </submittedName>
</protein>
<evidence type="ECO:0000313" key="2">
    <source>
        <dbReference type="Proteomes" id="UP000198656"/>
    </source>
</evidence>
<dbReference type="RefSeq" id="WP_092330315.1">
    <property type="nucleotide sequence ID" value="NZ_FNCP01000003.1"/>
</dbReference>
<dbReference type="OrthoDB" id="1936242at2"/>
<accession>A0A1G7UJ95</accession>
<organism evidence="1 2">
    <name type="scientific">Desulfosporosinus hippei DSM 8344</name>
    <dbReference type="NCBI Taxonomy" id="1121419"/>
    <lineage>
        <taxon>Bacteria</taxon>
        <taxon>Bacillati</taxon>
        <taxon>Bacillota</taxon>
        <taxon>Clostridia</taxon>
        <taxon>Eubacteriales</taxon>
        <taxon>Desulfitobacteriaceae</taxon>
        <taxon>Desulfosporosinus</taxon>
    </lineage>
</organism>